<dbReference type="EMBL" id="CAKOAT010508487">
    <property type="protein sequence ID" value="CAH8381339.1"/>
    <property type="molecule type" value="Genomic_DNA"/>
</dbReference>
<dbReference type="PANTHER" id="PTHR34357">
    <property type="entry name" value="F7A19.14 PROTEIN-RELATED"/>
    <property type="match status" value="1"/>
</dbReference>
<reference evidence="2 3" key="1">
    <citation type="submission" date="2022-03" db="EMBL/GenBank/DDBJ databases">
        <authorList>
            <person name="Macdonald S."/>
            <person name="Ahmed S."/>
            <person name="Newling K."/>
        </authorList>
    </citation>
    <scope>NUCLEOTIDE SEQUENCE [LARGE SCALE GENOMIC DNA]</scope>
</reference>
<evidence type="ECO:0000313" key="3">
    <source>
        <dbReference type="Proteomes" id="UP001642260"/>
    </source>
</evidence>
<accession>A0ABC8LCS3</accession>
<dbReference type="Proteomes" id="UP001642260">
    <property type="component" value="Unassembled WGS sequence"/>
</dbReference>
<gene>
    <name evidence="2" type="ORF">ERUC_LOCUS33822</name>
</gene>
<sequence>MGTTSSTESTPRYDLFTLEHLHELKEVKNLEDLPHKEKIVEMGQVCLQVWWDGLHSLFPTTKTELSTDQPKEGVDTEVNEDDQVFERFSDFMKEGGCKDSFKSLVDCLESTPSMARCKEHLPVLKNCMDAHINYYEPILALVKATEEKALAYAIEENRKDDLAAMNQAQAGGE</sequence>
<feature type="domain" description="GCK" evidence="1">
    <location>
        <begin position="84"/>
        <end position="153"/>
    </location>
</feature>
<dbReference type="Pfam" id="PF07802">
    <property type="entry name" value="GCK"/>
    <property type="match status" value="1"/>
</dbReference>
<dbReference type="InterPro" id="IPR012891">
    <property type="entry name" value="GCK_dom"/>
</dbReference>
<dbReference type="SMART" id="SM01227">
    <property type="entry name" value="GCK"/>
    <property type="match status" value="1"/>
</dbReference>
<dbReference type="AlphaFoldDB" id="A0ABC8LCS3"/>
<keyword evidence="3" id="KW-1185">Reference proteome</keyword>
<evidence type="ECO:0000313" key="2">
    <source>
        <dbReference type="EMBL" id="CAH8381339.1"/>
    </source>
</evidence>
<proteinExistence type="predicted"/>
<dbReference type="PANTHER" id="PTHR34357:SF8">
    <property type="entry name" value="GENOME ASSEMBLY, CHROMOSOME: A06"/>
    <property type="match status" value="1"/>
</dbReference>
<name>A0ABC8LCS3_ERUVS</name>
<comment type="caution">
    <text evidence="2">The sequence shown here is derived from an EMBL/GenBank/DDBJ whole genome shotgun (WGS) entry which is preliminary data.</text>
</comment>
<dbReference type="Gene3D" id="1.10.287.2900">
    <property type="match status" value="1"/>
</dbReference>
<evidence type="ECO:0000259" key="1">
    <source>
        <dbReference type="SMART" id="SM01227"/>
    </source>
</evidence>
<organism evidence="2 3">
    <name type="scientific">Eruca vesicaria subsp. sativa</name>
    <name type="common">Garden rocket</name>
    <name type="synonym">Eruca sativa</name>
    <dbReference type="NCBI Taxonomy" id="29727"/>
    <lineage>
        <taxon>Eukaryota</taxon>
        <taxon>Viridiplantae</taxon>
        <taxon>Streptophyta</taxon>
        <taxon>Embryophyta</taxon>
        <taxon>Tracheophyta</taxon>
        <taxon>Spermatophyta</taxon>
        <taxon>Magnoliopsida</taxon>
        <taxon>eudicotyledons</taxon>
        <taxon>Gunneridae</taxon>
        <taxon>Pentapetalae</taxon>
        <taxon>rosids</taxon>
        <taxon>malvids</taxon>
        <taxon>Brassicales</taxon>
        <taxon>Brassicaceae</taxon>
        <taxon>Brassiceae</taxon>
        <taxon>Eruca</taxon>
    </lineage>
</organism>
<protein>
    <recommendedName>
        <fullName evidence="1">GCK domain-containing protein</fullName>
    </recommendedName>
</protein>